<dbReference type="SUPFAM" id="SSF53474">
    <property type="entry name" value="alpha/beta-Hydrolases"/>
    <property type="match status" value="1"/>
</dbReference>
<name>A0A1C4GX70_9GAMM</name>
<dbReference type="OrthoDB" id="9787933at2"/>
<accession>A0A1C4GX70</accession>
<dbReference type="InterPro" id="IPR050261">
    <property type="entry name" value="FrsA_esterase"/>
</dbReference>
<dbReference type="Pfam" id="PF01738">
    <property type="entry name" value="DLH"/>
    <property type="match status" value="1"/>
</dbReference>
<evidence type="ECO:0000313" key="3">
    <source>
        <dbReference type="Proteomes" id="UP000243661"/>
    </source>
</evidence>
<organism evidence="2 3">
    <name type="scientific">Acinetobacter albensis</name>
    <dbReference type="NCBI Taxonomy" id="1673609"/>
    <lineage>
        <taxon>Bacteria</taxon>
        <taxon>Pseudomonadati</taxon>
        <taxon>Pseudomonadota</taxon>
        <taxon>Gammaproteobacteria</taxon>
        <taxon>Moraxellales</taxon>
        <taxon>Moraxellaceae</taxon>
        <taxon>Acinetobacter</taxon>
    </lineage>
</organism>
<dbReference type="PANTHER" id="PTHR22946:SF0">
    <property type="entry name" value="DIENELACTONE HYDROLASE DOMAIN-CONTAINING PROTEIN"/>
    <property type="match status" value="1"/>
</dbReference>
<sequence>MAFTIKTREIHYTAADGTSLVGYFAAPESQHPVAGVIVAPEWWGRNEYTEQRARELAEQGYAALAIDMYGDKKVTTQVPQASEWMMQTFDNPETIVTRASAGLEILAAQEEVNPDKLAAVGFCYGGKVVLDLARSGAPLHAVVTFHGTLTPKAPAQVGVIKAEILVLHGELDSMVTLDDVANFKEEMFAAQVKHDVIVFEDAKHGFSNPLADERAKANGVDLGYNIEAEQQGLAAMYELLEHCLTEEQTV</sequence>
<gene>
    <name evidence="2" type="ORF">GA0116959_109125</name>
</gene>
<dbReference type="PANTHER" id="PTHR22946">
    <property type="entry name" value="DIENELACTONE HYDROLASE DOMAIN-CONTAINING PROTEIN-RELATED"/>
    <property type="match status" value="1"/>
</dbReference>
<dbReference type="Proteomes" id="UP000243661">
    <property type="component" value="Unassembled WGS sequence"/>
</dbReference>
<keyword evidence="2" id="KW-0378">Hydrolase</keyword>
<dbReference type="GO" id="GO:0016787">
    <property type="term" value="F:hydrolase activity"/>
    <property type="evidence" value="ECO:0007669"/>
    <property type="project" value="UniProtKB-KW"/>
</dbReference>
<dbReference type="InterPro" id="IPR029058">
    <property type="entry name" value="AB_hydrolase_fold"/>
</dbReference>
<dbReference type="InterPro" id="IPR002925">
    <property type="entry name" value="Dienelactn_hydro"/>
</dbReference>
<dbReference type="EMBL" id="FMBK01000009">
    <property type="protein sequence ID" value="SCC72443.1"/>
    <property type="molecule type" value="Genomic_DNA"/>
</dbReference>
<dbReference type="AlphaFoldDB" id="A0A1C4GX70"/>
<feature type="domain" description="Dienelactone hydrolase" evidence="1">
    <location>
        <begin position="22"/>
        <end position="243"/>
    </location>
</feature>
<proteinExistence type="predicted"/>
<reference evidence="2 3" key="1">
    <citation type="submission" date="2016-08" db="EMBL/GenBank/DDBJ databases">
        <authorList>
            <person name="Seilhamer J.J."/>
        </authorList>
    </citation>
    <scope>NUCLEOTIDE SEQUENCE [LARGE SCALE GENOMIC DNA]</scope>
    <source>
        <strain evidence="2 3">ANC 4874</strain>
    </source>
</reference>
<dbReference type="RefSeq" id="WP_092720413.1">
    <property type="nucleotide sequence ID" value="NZ_FMBK01000009.1"/>
</dbReference>
<protein>
    <submittedName>
        <fullName evidence="2">Dienelactone hydrolase</fullName>
    </submittedName>
</protein>
<evidence type="ECO:0000259" key="1">
    <source>
        <dbReference type="Pfam" id="PF01738"/>
    </source>
</evidence>
<evidence type="ECO:0000313" key="2">
    <source>
        <dbReference type="EMBL" id="SCC72443.1"/>
    </source>
</evidence>
<dbReference type="Gene3D" id="3.40.50.1820">
    <property type="entry name" value="alpha/beta hydrolase"/>
    <property type="match status" value="1"/>
</dbReference>